<dbReference type="RefSeq" id="XP_036637103.1">
    <property type="nucleotide sequence ID" value="XM_036771258.1"/>
</dbReference>
<feature type="region of interest" description="Disordered" evidence="1">
    <location>
        <begin position="115"/>
        <end position="160"/>
    </location>
</feature>
<feature type="compositionally biased region" description="Polar residues" evidence="1">
    <location>
        <begin position="115"/>
        <end position="125"/>
    </location>
</feature>
<dbReference type="VEuPathDB" id="FungiDB:PC9H_001608"/>
<dbReference type="Proteomes" id="UP000623687">
    <property type="component" value="Unassembled WGS sequence"/>
</dbReference>
<proteinExistence type="predicted"/>
<dbReference type="AlphaFoldDB" id="A0A8H7DWC9"/>
<reference evidence="2" key="1">
    <citation type="submission" date="2019-07" db="EMBL/GenBank/DDBJ databases">
        <authorList>
            <person name="Palmer J.M."/>
        </authorList>
    </citation>
    <scope>NUCLEOTIDE SEQUENCE</scope>
    <source>
        <strain evidence="2">PC9</strain>
    </source>
</reference>
<dbReference type="EMBL" id="JACETU010000001">
    <property type="protein sequence ID" value="KAF7441259.1"/>
    <property type="molecule type" value="Genomic_DNA"/>
</dbReference>
<accession>A0A8H7DWC9</accession>
<name>A0A8H7DWC9_PLEOS</name>
<organism evidence="2 3">
    <name type="scientific">Pleurotus ostreatus</name>
    <name type="common">Oyster mushroom</name>
    <name type="synonym">White-rot fungus</name>
    <dbReference type="NCBI Taxonomy" id="5322"/>
    <lineage>
        <taxon>Eukaryota</taxon>
        <taxon>Fungi</taxon>
        <taxon>Dikarya</taxon>
        <taxon>Basidiomycota</taxon>
        <taxon>Agaricomycotina</taxon>
        <taxon>Agaricomycetes</taxon>
        <taxon>Agaricomycetidae</taxon>
        <taxon>Agaricales</taxon>
        <taxon>Pleurotineae</taxon>
        <taxon>Pleurotaceae</taxon>
        <taxon>Pleurotus</taxon>
    </lineage>
</organism>
<feature type="compositionally biased region" description="Basic and acidic residues" evidence="1">
    <location>
        <begin position="345"/>
        <end position="399"/>
    </location>
</feature>
<evidence type="ECO:0000256" key="1">
    <source>
        <dbReference type="SAM" id="MobiDB-lite"/>
    </source>
</evidence>
<protein>
    <submittedName>
        <fullName evidence="2">Uncharacterized protein</fullName>
    </submittedName>
</protein>
<feature type="compositionally biased region" description="Basic and acidic residues" evidence="1">
    <location>
        <begin position="236"/>
        <end position="248"/>
    </location>
</feature>
<evidence type="ECO:0000313" key="3">
    <source>
        <dbReference type="Proteomes" id="UP000623687"/>
    </source>
</evidence>
<keyword evidence="3" id="KW-1185">Reference proteome</keyword>
<feature type="region of interest" description="Disordered" evidence="1">
    <location>
        <begin position="231"/>
        <end position="259"/>
    </location>
</feature>
<gene>
    <name evidence="2" type="ORF">PC9H_001608</name>
</gene>
<dbReference type="GeneID" id="59371449"/>
<evidence type="ECO:0000313" key="2">
    <source>
        <dbReference type="EMBL" id="KAF7441259.1"/>
    </source>
</evidence>
<comment type="caution">
    <text evidence="2">The sequence shown here is derived from an EMBL/GenBank/DDBJ whole genome shotgun (WGS) entry which is preliminary data.</text>
</comment>
<feature type="region of interest" description="Disordered" evidence="1">
    <location>
        <begin position="336"/>
        <end position="399"/>
    </location>
</feature>
<sequence>MTRDIQGTPTAIRRLFPPLRSLAPPLSQSSSFLSACINHPTRRVTSDPLPLPLNISPSLSACPQPTPSLKRSVLVADSNPLSVTHAPSPRPFVDCPPSLQLRDTTQDRFLDYPIPTSSTAPNTQPRIDHVLNHSPTPNPPSNAQPLMNEPDGETQRGKGEMSAEISKARPRAALLALQRRYVNKVPQTQNANESQTMKGAVSIPSHLILPHPISSHPIPVWCQVPTPTPSCFPAQSRDDGGEANTPKRERNRKAAKGEVGIRDTRNEKWARGMGANVNRFKGNRVNAGADATGKCKGREMGNVGGTTDFHYVRRPYMHARRTHAWTRYWTRLRTAEAPSGDTTNGDERRKKEGERQTEMRTQRRDGKEKEKESVRERLRTARERVSRADTNANEHEREH</sequence>